<reference evidence="1" key="1">
    <citation type="journal article" date="2022" name="Int. J. Mol. Sci.">
        <title>Phenotypic and genotypic virulence characterisation of Staphylococcus pettenkoferi strains isolated from human bloodstream and diabetic foot infections.</title>
        <authorList>
            <person name="Magnan C."/>
        </authorList>
    </citation>
    <scope>NUCLEOTIDE SEQUENCE</scope>
    <source>
        <strain evidence="1">NSP020P</strain>
    </source>
</reference>
<dbReference type="Proteomes" id="UP001081438">
    <property type="component" value="Unassembled WGS sequence"/>
</dbReference>
<organism evidence="1 2">
    <name type="scientific">Staphylococcus pettenkoferi</name>
    <dbReference type="NCBI Taxonomy" id="170573"/>
    <lineage>
        <taxon>Bacteria</taxon>
        <taxon>Bacillati</taxon>
        <taxon>Bacillota</taxon>
        <taxon>Bacilli</taxon>
        <taxon>Bacillales</taxon>
        <taxon>Staphylococcaceae</taxon>
        <taxon>Staphylococcus</taxon>
    </lineage>
</organism>
<name>A0A9Q4DBK3_9STAP</name>
<sequence length="134" mass="15454">MIIDGLYAEYHGLTFKVVKPMGNELLLVTEEEYAEDLGFTADISDTSPHTLYFKTVAKDNVDRLYDLTHEARYEGSIFDLFQDDEGYNYIGTDNQDKALSFGLEPDKDLPIDGYYSKRVTDDEIEKIVYRKDVE</sequence>
<dbReference type="AlphaFoldDB" id="A0A9Q4DBK3"/>
<proteinExistence type="predicted"/>
<gene>
    <name evidence="1" type="ORF">NW112_11920</name>
</gene>
<evidence type="ECO:0000313" key="2">
    <source>
        <dbReference type="Proteomes" id="UP001081438"/>
    </source>
</evidence>
<accession>A0A9Q4DBK3</accession>
<protein>
    <submittedName>
        <fullName evidence="1">Uncharacterized protein</fullName>
    </submittedName>
</protein>
<comment type="caution">
    <text evidence="1">The sequence shown here is derived from an EMBL/GenBank/DDBJ whole genome shotgun (WGS) entry which is preliminary data.</text>
</comment>
<dbReference type="RefSeq" id="WP_268210579.1">
    <property type="nucleotide sequence ID" value="NZ_JANSKK010000015.1"/>
</dbReference>
<dbReference type="EMBL" id="JANSKX010000048">
    <property type="protein sequence ID" value="MCY1595911.1"/>
    <property type="molecule type" value="Genomic_DNA"/>
</dbReference>
<evidence type="ECO:0000313" key="1">
    <source>
        <dbReference type="EMBL" id="MCY1595911.1"/>
    </source>
</evidence>